<dbReference type="Gene3D" id="3.20.20.80">
    <property type="entry name" value="Glycosidases"/>
    <property type="match status" value="1"/>
</dbReference>
<dbReference type="InterPro" id="IPR032719">
    <property type="entry name" value="WbsX"/>
</dbReference>
<evidence type="ECO:0000313" key="2">
    <source>
        <dbReference type="Proteomes" id="UP000275368"/>
    </source>
</evidence>
<dbReference type="PANTHER" id="PTHR41244">
    <property type="entry name" value="RHAMNAN SYNTHESIS F"/>
    <property type="match status" value="1"/>
</dbReference>
<dbReference type="AlphaFoldDB" id="A0A3G9J743"/>
<organism evidence="1 2">
    <name type="scientific">Paenibacillus baekrokdamisoli</name>
    <dbReference type="NCBI Taxonomy" id="1712516"/>
    <lineage>
        <taxon>Bacteria</taxon>
        <taxon>Bacillati</taxon>
        <taxon>Bacillota</taxon>
        <taxon>Bacilli</taxon>
        <taxon>Bacillales</taxon>
        <taxon>Paenibacillaceae</taxon>
        <taxon>Paenibacillus</taxon>
    </lineage>
</organism>
<dbReference type="Proteomes" id="UP000275368">
    <property type="component" value="Chromosome"/>
</dbReference>
<sequence>MSRKPYEIAAYYFPQWHADPQNELKFGEGWSEWIGLRQAKKRFPGHEQPKTPLWGELDEADPLVSEIQINAAADHGITCFIYDWYWDLGSSQLGPFLHRALEEGYLQAPNKDRLDFALMWANHNPINRERFEAMADYIVEHYFSYEHYWKVEGGLYFSIYEMHTLVQGLGGVTATRDALQSFRDKAKAAGYGELHINAVEWGLQDTHKAILGEDSNVFIQLVGIDSVTSYVWFHNEVPQGFPEMSYDEGAVIANRLWTAFTDQFIVPYYPNVTMGWDPSPRTDQANDYIQGDYPNTSIYVGNTPSAFQRSLEQVKEYLDLQQLEKPKIVTLYAWNEWTEGGYLEPDTIHGYGYLEAIKAVFG</sequence>
<keyword evidence="2" id="KW-1185">Reference proteome</keyword>
<reference evidence="1 2" key="1">
    <citation type="submission" date="2018-11" db="EMBL/GenBank/DDBJ databases">
        <title>Complete genome sequence of Paenibacillus baekrokdamisoli strain KCTC 33723.</title>
        <authorList>
            <person name="Kang S.W."/>
            <person name="Lee K.C."/>
            <person name="Kim K.K."/>
            <person name="Kim J.S."/>
            <person name="Kim D.S."/>
            <person name="Ko S.H."/>
            <person name="Yang S.H."/>
            <person name="Lee J.S."/>
        </authorList>
    </citation>
    <scope>NUCLEOTIDE SEQUENCE [LARGE SCALE GENOMIC DNA]</scope>
    <source>
        <strain evidence="1 2">KCTC 33723</strain>
    </source>
</reference>
<gene>
    <name evidence="1" type="ORF">Back11_04990</name>
</gene>
<evidence type="ECO:0000313" key="1">
    <source>
        <dbReference type="EMBL" id="BBH19154.1"/>
    </source>
</evidence>
<dbReference type="Pfam" id="PF14307">
    <property type="entry name" value="Glyco_tran_WbsX"/>
    <property type="match status" value="2"/>
</dbReference>
<name>A0A3G9J743_9BACL</name>
<protein>
    <submittedName>
        <fullName evidence="1">Uncharacterized protein</fullName>
    </submittedName>
</protein>
<proteinExistence type="predicted"/>
<dbReference type="OrthoDB" id="9816424at2"/>
<dbReference type="EMBL" id="AP019308">
    <property type="protein sequence ID" value="BBH19154.1"/>
    <property type="molecule type" value="Genomic_DNA"/>
</dbReference>
<dbReference type="PANTHER" id="PTHR41244:SF1">
    <property type="entry name" value="GLYCOSYLTRANSFERASE"/>
    <property type="match status" value="1"/>
</dbReference>
<dbReference type="KEGG" id="pbk:Back11_04990"/>
<dbReference type="RefSeq" id="WP_125653542.1">
    <property type="nucleotide sequence ID" value="NZ_AP019308.1"/>
</dbReference>
<accession>A0A3G9J743</accession>